<evidence type="ECO:0000313" key="15">
    <source>
        <dbReference type="Proteomes" id="UP001524569"/>
    </source>
</evidence>
<dbReference type="PRINTS" id="PR00344">
    <property type="entry name" value="BCTRLSENSOR"/>
</dbReference>
<dbReference type="RefSeq" id="WP_256609022.1">
    <property type="nucleotide sequence ID" value="NZ_JANIBM010000001.1"/>
</dbReference>
<evidence type="ECO:0000256" key="1">
    <source>
        <dbReference type="ARBA" id="ARBA00000085"/>
    </source>
</evidence>
<dbReference type="Gene3D" id="3.30.565.10">
    <property type="entry name" value="Histidine kinase-like ATPase, C-terminal domain"/>
    <property type="match status" value="1"/>
</dbReference>
<evidence type="ECO:0000259" key="13">
    <source>
        <dbReference type="PROSITE" id="PS50885"/>
    </source>
</evidence>
<feature type="domain" description="Histidine kinase" evidence="12">
    <location>
        <begin position="239"/>
        <end position="441"/>
    </location>
</feature>
<dbReference type="InterPro" id="IPR005467">
    <property type="entry name" value="His_kinase_dom"/>
</dbReference>
<evidence type="ECO:0000256" key="4">
    <source>
        <dbReference type="ARBA" id="ARBA00022553"/>
    </source>
</evidence>
<organism evidence="14 15">
    <name type="scientific">Methylomonas aurea</name>
    <dbReference type="NCBI Taxonomy" id="2952224"/>
    <lineage>
        <taxon>Bacteria</taxon>
        <taxon>Pseudomonadati</taxon>
        <taxon>Pseudomonadota</taxon>
        <taxon>Gammaproteobacteria</taxon>
        <taxon>Methylococcales</taxon>
        <taxon>Methylococcaceae</taxon>
        <taxon>Methylomonas</taxon>
    </lineage>
</organism>
<dbReference type="EMBL" id="JANIBM010000001">
    <property type="protein sequence ID" value="MCQ8179639.1"/>
    <property type="molecule type" value="Genomic_DNA"/>
</dbReference>
<protein>
    <recommendedName>
        <fullName evidence="3">histidine kinase</fullName>
        <ecNumber evidence="3">2.7.13.3</ecNumber>
    </recommendedName>
</protein>
<feature type="domain" description="HAMP" evidence="13">
    <location>
        <begin position="180"/>
        <end position="231"/>
    </location>
</feature>
<feature type="transmembrane region" description="Helical" evidence="11">
    <location>
        <begin position="158"/>
        <end position="177"/>
    </location>
</feature>
<dbReference type="InterPro" id="IPR003594">
    <property type="entry name" value="HATPase_dom"/>
</dbReference>
<dbReference type="PANTHER" id="PTHR45436">
    <property type="entry name" value="SENSOR HISTIDINE KINASE YKOH"/>
    <property type="match status" value="1"/>
</dbReference>
<keyword evidence="6 11" id="KW-0812">Transmembrane</keyword>
<dbReference type="PROSITE" id="PS50109">
    <property type="entry name" value="HIS_KIN"/>
    <property type="match status" value="1"/>
</dbReference>
<evidence type="ECO:0000256" key="7">
    <source>
        <dbReference type="ARBA" id="ARBA00022777"/>
    </source>
</evidence>
<sequence length="442" mass="49102">MMSLRQRLGRGLMAVLCAIFILHWLAADWIIRSAAEKQMANRLADDGYSLLETLAYRDDDQVTFDSFHISSVYNRRLSGHYYLVKVDAQAYPSPSLLDFPLAVTAVGPEQSMLYHAAGPNHTPLLVLSLGAVKFGHRISISIAEDLSAVDHDITAIRVAYFGLTLLILLSAIGLLRWDIRRALRPLYAVGGELEQVANGGRQKIDAEVPDEVKPLVMEINHLLAVVVRRLQQSRTAMGNLAHALKSPMALLLRITEDPLFDSRPDLRLQVSAQAETIQRYIERELKRARIAGDQQAAPACNPHREIIALKKTLRAIYADKPLDIQVTAPNQALHFDREDLMEILGNLLDNACKWARQRIDVELELAEQLLIRVADDGPGCAVQGLEHLTRRGRRLDESVQGHGLGLGIVADIVTTYHGRMEFGRSKALGGFLATVSLPLHCH</sequence>
<evidence type="ECO:0000256" key="10">
    <source>
        <dbReference type="ARBA" id="ARBA00023136"/>
    </source>
</evidence>
<evidence type="ECO:0000256" key="3">
    <source>
        <dbReference type="ARBA" id="ARBA00012438"/>
    </source>
</evidence>
<comment type="subcellular location">
    <subcellularLocation>
        <location evidence="2">Membrane</location>
    </subcellularLocation>
</comment>
<keyword evidence="5" id="KW-0808">Transferase</keyword>
<dbReference type="SUPFAM" id="SSF55874">
    <property type="entry name" value="ATPase domain of HSP90 chaperone/DNA topoisomerase II/histidine kinase"/>
    <property type="match status" value="1"/>
</dbReference>
<dbReference type="PANTHER" id="PTHR45436:SF5">
    <property type="entry name" value="SENSOR HISTIDINE KINASE TRCS"/>
    <property type="match status" value="1"/>
</dbReference>
<dbReference type="InterPro" id="IPR050428">
    <property type="entry name" value="TCS_sensor_his_kinase"/>
</dbReference>
<reference evidence="14 15" key="1">
    <citation type="submission" date="2022-07" db="EMBL/GenBank/DDBJ databases">
        <title>Methylomonas rivi sp. nov., Methylomonas rosea sp. nov., Methylomonas aureus sp. nov. and Methylomonas subterranea sp. nov., four novel methanotrophs isolated from a freshwater creek and the deep terrestrial subsurface.</title>
        <authorList>
            <person name="Abin C."/>
            <person name="Sankaranarayanan K."/>
            <person name="Garner C."/>
            <person name="Sindelar R."/>
            <person name="Kotary K."/>
            <person name="Garner R."/>
            <person name="Barclay S."/>
            <person name="Lawson P."/>
            <person name="Krumholz L."/>
        </authorList>
    </citation>
    <scope>NUCLEOTIDE SEQUENCE [LARGE SCALE GENOMIC DNA]</scope>
    <source>
        <strain evidence="14 15">SURF-1</strain>
    </source>
</reference>
<evidence type="ECO:0000256" key="6">
    <source>
        <dbReference type="ARBA" id="ARBA00022692"/>
    </source>
</evidence>
<gene>
    <name evidence="14" type="ORF">NP603_00835</name>
</gene>
<keyword evidence="15" id="KW-1185">Reference proteome</keyword>
<dbReference type="Pfam" id="PF02518">
    <property type="entry name" value="HATPase_c"/>
    <property type="match status" value="1"/>
</dbReference>
<dbReference type="GO" id="GO:0016301">
    <property type="term" value="F:kinase activity"/>
    <property type="evidence" value="ECO:0007669"/>
    <property type="project" value="UniProtKB-KW"/>
</dbReference>
<keyword evidence="7 14" id="KW-0418">Kinase</keyword>
<evidence type="ECO:0000313" key="14">
    <source>
        <dbReference type="EMBL" id="MCQ8179639.1"/>
    </source>
</evidence>
<evidence type="ECO:0000256" key="9">
    <source>
        <dbReference type="ARBA" id="ARBA00023012"/>
    </source>
</evidence>
<dbReference type="SMART" id="SM00387">
    <property type="entry name" value="HATPase_c"/>
    <property type="match status" value="1"/>
</dbReference>
<dbReference type="EC" id="2.7.13.3" evidence="3"/>
<keyword evidence="9" id="KW-0902">Two-component regulatory system</keyword>
<evidence type="ECO:0000256" key="5">
    <source>
        <dbReference type="ARBA" id="ARBA00022679"/>
    </source>
</evidence>
<dbReference type="InterPro" id="IPR036890">
    <property type="entry name" value="HATPase_C_sf"/>
</dbReference>
<evidence type="ECO:0000256" key="11">
    <source>
        <dbReference type="SAM" id="Phobius"/>
    </source>
</evidence>
<name>A0ABT1UBQ0_9GAMM</name>
<evidence type="ECO:0000256" key="2">
    <source>
        <dbReference type="ARBA" id="ARBA00004370"/>
    </source>
</evidence>
<dbReference type="InterPro" id="IPR003660">
    <property type="entry name" value="HAMP_dom"/>
</dbReference>
<dbReference type="PROSITE" id="PS50885">
    <property type="entry name" value="HAMP"/>
    <property type="match status" value="1"/>
</dbReference>
<evidence type="ECO:0000256" key="8">
    <source>
        <dbReference type="ARBA" id="ARBA00022989"/>
    </source>
</evidence>
<dbReference type="InterPro" id="IPR004358">
    <property type="entry name" value="Sig_transdc_His_kin-like_C"/>
</dbReference>
<dbReference type="Proteomes" id="UP001524569">
    <property type="component" value="Unassembled WGS sequence"/>
</dbReference>
<keyword evidence="8 11" id="KW-1133">Transmembrane helix</keyword>
<evidence type="ECO:0000259" key="12">
    <source>
        <dbReference type="PROSITE" id="PS50109"/>
    </source>
</evidence>
<proteinExistence type="predicted"/>
<comment type="catalytic activity">
    <reaction evidence="1">
        <text>ATP + protein L-histidine = ADP + protein N-phospho-L-histidine.</text>
        <dbReference type="EC" id="2.7.13.3"/>
    </reaction>
</comment>
<comment type="caution">
    <text evidence="14">The sequence shown here is derived from an EMBL/GenBank/DDBJ whole genome shotgun (WGS) entry which is preliminary data.</text>
</comment>
<keyword evidence="10 11" id="KW-0472">Membrane</keyword>
<accession>A0ABT1UBQ0</accession>
<keyword evidence="4" id="KW-0597">Phosphoprotein</keyword>